<evidence type="ECO:0000313" key="2">
    <source>
        <dbReference type="Proteomes" id="UP000480178"/>
    </source>
</evidence>
<dbReference type="EMBL" id="CP048222">
    <property type="protein sequence ID" value="QHT67746.1"/>
    <property type="molecule type" value="Genomic_DNA"/>
</dbReference>
<dbReference type="KEGG" id="rhoz:GXP67_14445"/>
<dbReference type="Proteomes" id="UP000480178">
    <property type="component" value="Chromosome"/>
</dbReference>
<organism evidence="1 2">
    <name type="scientific">Rhodocytophaga rosea</name>
    <dbReference type="NCBI Taxonomy" id="2704465"/>
    <lineage>
        <taxon>Bacteria</taxon>
        <taxon>Pseudomonadati</taxon>
        <taxon>Bacteroidota</taxon>
        <taxon>Cytophagia</taxon>
        <taxon>Cytophagales</taxon>
        <taxon>Rhodocytophagaceae</taxon>
        <taxon>Rhodocytophaga</taxon>
    </lineage>
</organism>
<sequence>MLGFIFIIRVYENLEMPLFEETVLMLMGVSSGMYAALKLGENRTLTNTAVAVNNTASLSSLSTATNDESETVIDEATIAEKETAG</sequence>
<dbReference type="RefSeq" id="WP_162443768.1">
    <property type="nucleotide sequence ID" value="NZ_CP048222.1"/>
</dbReference>
<reference evidence="1 2" key="1">
    <citation type="submission" date="2020-01" db="EMBL/GenBank/DDBJ databases">
        <authorList>
            <person name="Kim M.K."/>
        </authorList>
    </citation>
    <scope>NUCLEOTIDE SEQUENCE [LARGE SCALE GENOMIC DNA]</scope>
    <source>
        <strain evidence="1 2">172606-1</strain>
    </source>
</reference>
<evidence type="ECO:0000313" key="1">
    <source>
        <dbReference type="EMBL" id="QHT67746.1"/>
    </source>
</evidence>
<protein>
    <submittedName>
        <fullName evidence="1">Uncharacterized protein</fullName>
    </submittedName>
</protein>
<keyword evidence="2" id="KW-1185">Reference proteome</keyword>
<proteinExistence type="predicted"/>
<dbReference type="AlphaFoldDB" id="A0A6C0GI89"/>
<name>A0A6C0GI89_9BACT</name>
<accession>A0A6C0GI89</accession>
<gene>
    <name evidence="1" type="ORF">GXP67_14445</name>
</gene>